<dbReference type="AlphaFoldDB" id="A0AAD7W7J3"/>
<sequence>MGQTASTEPTAPEPAPNSDDEVDRPRSRTGSEGGNSERSTPQSKRKGKLFGNLFKPWKWKKKKPSEKFQQTSEALERQMSVRKPRHELIEKDC</sequence>
<comment type="subunit">
    <text evidence="1">Binds PPP1CA and actin.</text>
</comment>
<evidence type="ECO:0000256" key="1">
    <source>
        <dbReference type="RuleBase" id="RU367131"/>
    </source>
</evidence>
<dbReference type="GO" id="GO:0061386">
    <property type="term" value="P:closure of optic fissure"/>
    <property type="evidence" value="ECO:0007669"/>
    <property type="project" value="UniProtKB-UniRule"/>
</dbReference>
<dbReference type="GO" id="GO:2001045">
    <property type="term" value="P:negative regulation of integrin-mediated signaling pathway"/>
    <property type="evidence" value="ECO:0007669"/>
    <property type="project" value="UniProtKB-UniRule"/>
</dbReference>
<keyword evidence="1" id="KW-0524">Neurogenesis</keyword>
<comment type="function">
    <text evidence="1">Regulator of protein phosphatase 1 (PP1) required for neural tube and optic fissure closure, and enteric neural crest cell (ENCCs) migration during development. Acts as an activator of PP1. During neural tube closure, localizes to the ventral neural tube and activates PP1, leading to down-regulate cell proliferation within cranial neural tissue and the neural retina. Also acts as a regulator of migration of enteric neural crest cells (ENCCs) by activating PP1, leading to repression of the integrin signaling through the rho/rock pathway.</text>
</comment>
<comment type="caution">
    <text evidence="3">The sequence shown here is derived from an EMBL/GenBank/DDBJ whole genome shotgun (WGS) entry which is preliminary data.</text>
</comment>
<dbReference type="PANTHER" id="PTHR12751:SF4">
    <property type="entry name" value="PHOSPHATASE AND ACTIN REGULATOR 4"/>
    <property type="match status" value="1"/>
</dbReference>
<keyword evidence="4" id="KW-1185">Reference proteome</keyword>
<dbReference type="GO" id="GO:0051726">
    <property type="term" value="P:regulation of cell cycle"/>
    <property type="evidence" value="ECO:0007669"/>
    <property type="project" value="UniProtKB-UniRule"/>
</dbReference>
<comment type="subcellular location">
    <subcellularLocation>
        <location evidence="1">Cytoplasm</location>
    </subcellularLocation>
    <subcellularLocation>
        <location evidence="1">Cell projection</location>
        <location evidence="1">Lamellipodium</location>
    </subcellularLocation>
</comment>
<gene>
    <name evidence="3" type="ORF">AAFF_G00174910</name>
</gene>
<protein>
    <recommendedName>
        <fullName evidence="1">Phosphatase and actin regulator 4</fullName>
    </recommendedName>
</protein>
<dbReference type="Proteomes" id="UP001221898">
    <property type="component" value="Unassembled WGS sequence"/>
</dbReference>
<comment type="similarity">
    <text evidence="1">Belongs to the phosphatase and actin regulator family.</text>
</comment>
<organism evidence="3 4">
    <name type="scientific">Aldrovandia affinis</name>
    <dbReference type="NCBI Taxonomy" id="143900"/>
    <lineage>
        <taxon>Eukaryota</taxon>
        <taxon>Metazoa</taxon>
        <taxon>Chordata</taxon>
        <taxon>Craniata</taxon>
        <taxon>Vertebrata</taxon>
        <taxon>Euteleostomi</taxon>
        <taxon>Actinopterygii</taxon>
        <taxon>Neopterygii</taxon>
        <taxon>Teleostei</taxon>
        <taxon>Notacanthiformes</taxon>
        <taxon>Halosauridae</taxon>
        <taxon>Aldrovandia</taxon>
    </lineage>
</organism>
<dbReference type="GO" id="GO:0001843">
    <property type="term" value="P:neural tube closure"/>
    <property type="evidence" value="ECO:0007669"/>
    <property type="project" value="UniProtKB-UniRule"/>
</dbReference>
<evidence type="ECO:0000313" key="3">
    <source>
        <dbReference type="EMBL" id="KAJ8386295.1"/>
    </source>
</evidence>
<evidence type="ECO:0000313" key="4">
    <source>
        <dbReference type="Proteomes" id="UP001221898"/>
    </source>
</evidence>
<dbReference type="GO" id="GO:0001755">
    <property type="term" value="P:neural crest cell migration"/>
    <property type="evidence" value="ECO:0007669"/>
    <property type="project" value="UniProtKB-UniRule"/>
</dbReference>
<dbReference type="GO" id="GO:0072542">
    <property type="term" value="F:protein phosphatase activator activity"/>
    <property type="evidence" value="ECO:0007669"/>
    <property type="project" value="UniProtKB-UniRule"/>
</dbReference>
<keyword evidence="1" id="KW-0217">Developmental protein</keyword>
<reference evidence="3" key="1">
    <citation type="journal article" date="2023" name="Science">
        <title>Genome structures resolve the early diversification of teleost fishes.</title>
        <authorList>
            <person name="Parey E."/>
            <person name="Louis A."/>
            <person name="Montfort J."/>
            <person name="Bouchez O."/>
            <person name="Roques C."/>
            <person name="Iampietro C."/>
            <person name="Lluch J."/>
            <person name="Castinel A."/>
            <person name="Donnadieu C."/>
            <person name="Desvignes T."/>
            <person name="Floi Bucao C."/>
            <person name="Jouanno E."/>
            <person name="Wen M."/>
            <person name="Mejri S."/>
            <person name="Dirks R."/>
            <person name="Jansen H."/>
            <person name="Henkel C."/>
            <person name="Chen W.J."/>
            <person name="Zahm M."/>
            <person name="Cabau C."/>
            <person name="Klopp C."/>
            <person name="Thompson A.W."/>
            <person name="Robinson-Rechavi M."/>
            <person name="Braasch I."/>
            <person name="Lecointre G."/>
            <person name="Bobe J."/>
            <person name="Postlethwait J.H."/>
            <person name="Berthelot C."/>
            <person name="Roest Crollius H."/>
            <person name="Guiguen Y."/>
        </authorList>
    </citation>
    <scope>NUCLEOTIDE SEQUENCE</scope>
    <source>
        <strain evidence="3">NC1722</strain>
    </source>
</reference>
<feature type="compositionally biased region" description="Polar residues" evidence="2">
    <location>
        <begin position="28"/>
        <end position="42"/>
    </location>
</feature>
<proteinExistence type="inferred from homology"/>
<accession>A0AAD7W7J3</accession>
<dbReference type="GO" id="GO:0048484">
    <property type="term" value="P:enteric nervous system development"/>
    <property type="evidence" value="ECO:0007669"/>
    <property type="project" value="UniProtKB-UniRule"/>
</dbReference>
<keyword evidence="1" id="KW-0963">Cytoplasm</keyword>
<dbReference type="GO" id="GO:0008157">
    <property type="term" value="F:protein phosphatase 1 binding"/>
    <property type="evidence" value="ECO:0007669"/>
    <property type="project" value="UniProtKB-UniRule"/>
</dbReference>
<dbReference type="GO" id="GO:0030036">
    <property type="term" value="P:actin cytoskeleton organization"/>
    <property type="evidence" value="ECO:0007669"/>
    <property type="project" value="UniProtKB-UniRule"/>
</dbReference>
<dbReference type="GO" id="GO:0007266">
    <property type="term" value="P:Rho protein signal transduction"/>
    <property type="evidence" value="ECO:0007669"/>
    <property type="project" value="UniProtKB-UniRule"/>
</dbReference>
<dbReference type="GO" id="GO:0005737">
    <property type="term" value="C:cytoplasm"/>
    <property type="evidence" value="ECO:0007669"/>
    <property type="project" value="UniProtKB-SubCell"/>
</dbReference>
<feature type="region of interest" description="Disordered" evidence="2">
    <location>
        <begin position="1"/>
        <end position="93"/>
    </location>
</feature>
<dbReference type="GO" id="GO:0003779">
    <property type="term" value="F:actin binding"/>
    <property type="evidence" value="ECO:0007669"/>
    <property type="project" value="UniProtKB-UniRule"/>
</dbReference>
<keyword evidence="1" id="KW-0009">Actin-binding</keyword>
<evidence type="ECO:0000256" key="2">
    <source>
        <dbReference type="SAM" id="MobiDB-lite"/>
    </source>
</evidence>
<dbReference type="GO" id="GO:0030027">
    <property type="term" value="C:lamellipodium"/>
    <property type="evidence" value="ECO:0007669"/>
    <property type="project" value="UniProtKB-SubCell"/>
</dbReference>
<keyword evidence="1" id="KW-0966">Cell projection</keyword>
<dbReference type="PANTHER" id="PTHR12751">
    <property type="entry name" value="PHOSPHATASE AND ACTIN REGULATOR PHACTR"/>
    <property type="match status" value="1"/>
</dbReference>
<dbReference type="EMBL" id="JAINUG010000231">
    <property type="protein sequence ID" value="KAJ8386295.1"/>
    <property type="molecule type" value="Genomic_DNA"/>
</dbReference>
<name>A0AAD7W7J3_9TELE</name>